<dbReference type="OrthoDB" id="2444994at2759"/>
<evidence type="ECO:0000313" key="2">
    <source>
        <dbReference type="Proteomes" id="UP000789396"/>
    </source>
</evidence>
<accession>A0A9N9A8L6</accession>
<dbReference type="Proteomes" id="UP000789396">
    <property type="component" value="Unassembled WGS sequence"/>
</dbReference>
<dbReference type="AlphaFoldDB" id="A0A9N9A8L6"/>
<proteinExistence type="predicted"/>
<gene>
    <name evidence="1" type="ORF">RFULGI_LOCUS3313</name>
</gene>
<reference evidence="1" key="1">
    <citation type="submission" date="2021-06" db="EMBL/GenBank/DDBJ databases">
        <authorList>
            <person name="Kallberg Y."/>
            <person name="Tangrot J."/>
            <person name="Rosling A."/>
        </authorList>
    </citation>
    <scope>NUCLEOTIDE SEQUENCE</scope>
    <source>
        <strain evidence="1">IN212</strain>
    </source>
</reference>
<dbReference type="EMBL" id="CAJVPZ010002844">
    <property type="protein sequence ID" value="CAG8520187.1"/>
    <property type="molecule type" value="Genomic_DNA"/>
</dbReference>
<sequence>MPSEFSVVQYSDYTILVFQDINAYNIDNLPLKWFKNLTFTIQYQQSLTPLVFDSLLIQIYTAYLRTNRFTLDPFLILYNHSEVKSEISETSDLFEFDLEQLYQTPIPFPPITPPLLPPNNNNMTLQAQDVNNLIAAIQALDNWIQNQTNAIANNTNCLEQRETKLIEIIPFAGGNQDPVTWIEKFEHMAVANNFTDARRLQIIPAYLKNEAAIWYNNTNQQQAFGHWDTQNQADNQYTMHLHELYYRLETNANVYLEIEKVCKFITGLRTELQIAVHLFGENTWNGVVNRAKTCELTRYSAAIYITPNLNNNIVTSTPTSSNF</sequence>
<protein>
    <submittedName>
        <fullName evidence="1">17444_t:CDS:1</fullName>
    </submittedName>
</protein>
<evidence type="ECO:0000313" key="1">
    <source>
        <dbReference type="EMBL" id="CAG8520187.1"/>
    </source>
</evidence>
<comment type="caution">
    <text evidence="1">The sequence shown here is derived from an EMBL/GenBank/DDBJ whole genome shotgun (WGS) entry which is preliminary data.</text>
</comment>
<feature type="non-terminal residue" evidence="1">
    <location>
        <position position="1"/>
    </location>
</feature>
<name>A0A9N9A8L6_9GLOM</name>
<organism evidence="1 2">
    <name type="scientific">Racocetra fulgida</name>
    <dbReference type="NCBI Taxonomy" id="60492"/>
    <lineage>
        <taxon>Eukaryota</taxon>
        <taxon>Fungi</taxon>
        <taxon>Fungi incertae sedis</taxon>
        <taxon>Mucoromycota</taxon>
        <taxon>Glomeromycotina</taxon>
        <taxon>Glomeromycetes</taxon>
        <taxon>Diversisporales</taxon>
        <taxon>Gigasporaceae</taxon>
        <taxon>Racocetra</taxon>
    </lineage>
</organism>
<keyword evidence="2" id="KW-1185">Reference proteome</keyword>